<dbReference type="Gene3D" id="3.60.21.10">
    <property type="match status" value="1"/>
</dbReference>
<evidence type="ECO:0000313" key="3">
    <source>
        <dbReference type="Proteomes" id="UP001165366"/>
    </source>
</evidence>
<comment type="caution">
    <text evidence="2">The sequence shown here is derived from an EMBL/GenBank/DDBJ whole genome shotgun (WGS) entry which is preliminary data.</text>
</comment>
<dbReference type="EMBL" id="JAKLWS010000095">
    <property type="protein sequence ID" value="MCG2591126.1"/>
    <property type="molecule type" value="Genomic_DNA"/>
</dbReference>
<dbReference type="SUPFAM" id="SSF56300">
    <property type="entry name" value="Metallo-dependent phosphatases"/>
    <property type="match status" value="1"/>
</dbReference>
<proteinExistence type="predicted"/>
<dbReference type="Proteomes" id="UP001165366">
    <property type="component" value="Unassembled WGS sequence"/>
</dbReference>
<evidence type="ECO:0000259" key="1">
    <source>
        <dbReference type="Pfam" id="PF00149"/>
    </source>
</evidence>
<dbReference type="InterPro" id="IPR029052">
    <property type="entry name" value="Metallo-depent_PP-like"/>
</dbReference>
<dbReference type="PANTHER" id="PTHR43143:SF1">
    <property type="entry name" value="SERINE_THREONINE-PROTEIN PHOSPHATASE CPPED1"/>
    <property type="match status" value="1"/>
</dbReference>
<dbReference type="PANTHER" id="PTHR43143">
    <property type="entry name" value="METALLOPHOSPHOESTERASE, CALCINEURIN SUPERFAMILY"/>
    <property type="match status" value="1"/>
</dbReference>
<feature type="domain" description="Calcineurin-like phosphoesterase" evidence="1">
    <location>
        <begin position="36"/>
        <end position="212"/>
    </location>
</feature>
<dbReference type="InterPro" id="IPR004843">
    <property type="entry name" value="Calcineurin-like_PHP"/>
</dbReference>
<dbReference type="Pfam" id="PF00149">
    <property type="entry name" value="Metallophos"/>
    <property type="match status" value="1"/>
</dbReference>
<name>A0ABS9KJW5_9BACT</name>
<dbReference type="RefSeq" id="WP_237856680.1">
    <property type="nucleotide sequence ID" value="NZ_JAKLWS010000095.1"/>
</dbReference>
<keyword evidence="3" id="KW-1185">Reference proteome</keyword>
<accession>A0ABS9KJW5</accession>
<sequence length="268" mass="31098">MKRRDFLKQITVGGFLVAKGKLFSELFNPSDEDVIFRFTVASDGHYGQPDTPFEDYFSKIVEKVNRYHSMFPSEFVVYNGDIIHDDPQFIQPAYRALSKSELPFYVTKGNHDMVTPNLWEETWGYPQNHSVVFGDRVVLLGTTSNVNGDYLCPNNQWFEKQLDQYKDASEIYIFLHITPNSWTDHGIDCPDFHELLTEYDNITAVFNGHDHQEDEIKVDGDIPFMFDGHFGGSWGTDYRGFRVVEKLSDGTLRTYLMDPDEKIKQIEM</sequence>
<organism evidence="2 3">
    <name type="scientific">Rhodohalobacter sulfatireducens</name>
    <dbReference type="NCBI Taxonomy" id="2911366"/>
    <lineage>
        <taxon>Bacteria</taxon>
        <taxon>Pseudomonadati</taxon>
        <taxon>Balneolota</taxon>
        <taxon>Balneolia</taxon>
        <taxon>Balneolales</taxon>
        <taxon>Balneolaceae</taxon>
        <taxon>Rhodohalobacter</taxon>
    </lineage>
</organism>
<dbReference type="InterPro" id="IPR051918">
    <property type="entry name" value="STPP_CPPED1"/>
</dbReference>
<gene>
    <name evidence="2" type="ORF">L6773_21355</name>
</gene>
<protein>
    <submittedName>
        <fullName evidence="2">Metallophosphoesterase</fullName>
    </submittedName>
</protein>
<reference evidence="2" key="1">
    <citation type="submission" date="2022-01" db="EMBL/GenBank/DDBJ databases">
        <authorList>
            <person name="Wang Y."/>
        </authorList>
    </citation>
    <scope>NUCLEOTIDE SEQUENCE</scope>
    <source>
        <strain evidence="2">WB101</strain>
    </source>
</reference>
<reference evidence="2" key="2">
    <citation type="submission" date="2024-05" db="EMBL/GenBank/DDBJ databases">
        <title>Rhodohalobacter halophilus gen. nov., sp. nov., a moderately halophilic member of the family Balneolaceae.</title>
        <authorList>
            <person name="Xia J."/>
        </authorList>
    </citation>
    <scope>NUCLEOTIDE SEQUENCE</scope>
    <source>
        <strain evidence="2">WB101</strain>
    </source>
</reference>
<evidence type="ECO:0000313" key="2">
    <source>
        <dbReference type="EMBL" id="MCG2591126.1"/>
    </source>
</evidence>